<keyword evidence="2" id="KW-1185">Reference proteome</keyword>
<protein>
    <submittedName>
        <fullName evidence="1">Uncharacterized protein</fullName>
    </submittedName>
</protein>
<gene>
    <name evidence="1" type="ORF">PBY51_019838</name>
</gene>
<organism evidence="1 2">
    <name type="scientific">Eleginops maclovinus</name>
    <name type="common">Patagonian blennie</name>
    <name type="synonym">Eleginus maclovinus</name>
    <dbReference type="NCBI Taxonomy" id="56733"/>
    <lineage>
        <taxon>Eukaryota</taxon>
        <taxon>Metazoa</taxon>
        <taxon>Chordata</taxon>
        <taxon>Craniata</taxon>
        <taxon>Vertebrata</taxon>
        <taxon>Euteleostomi</taxon>
        <taxon>Actinopterygii</taxon>
        <taxon>Neopterygii</taxon>
        <taxon>Teleostei</taxon>
        <taxon>Neoteleostei</taxon>
        <taxon>Acanthomorphata</taxon>
        <taxon>Eupercaria</taxon>
        <taxon>Perciformes</taxon>
        <taxon>Notothenioidei</taxon>
        <taxon>Eleginopidae</taxon>
        <taxon>Eleginops</taxon>
    </lineage>
</organism>
<reference evidence="1 2" key="1">
    <citation type="journal article" date="2023" name="Genes (Basel)">
        <title>Chromosome-Level Genome Assembly and Circadian Gene Repertoire of the Patagonia Blennie Eleginops maclovinus-The Closest Ancestral Proxy of Antarctic Cryonotothenioids.</title>
        <authorList>
            <person name="Cheng C.C."/>
            <person name="Rivera-Colon A.G."/>
            <person name="Minhas B.F."/>
            <person name="Wilson L."/>
            <person name="Rayamajhi N."/>
            <person name="Vargas-Chacoff L."/>
            <person name="Catchen J.M."/>
        </authorList>
    </citation>
    <scope>NUCLEOTIDE SEQUENCE [LARGE SCALE GENOMIC DNA]</scope>
    <source>
        <strain evidence="1">JMC-PN-2008</strain>
    </source>
</reference>
<dbReference type="EMBL" id="JAUZQC010000009">
    <property type="protein sequence ID" value="KAK5865575.1"/>
    <property type="molecule type" value="Genomic_DNA"/>
</dbReference>
<sequence length="122" mass="13415">MLRNLLKNKKACSCFAFQFNISENWQHVASLSLRFVTPTWHLAVLADVLRCSKGCDLAEELGISIHDPAGIYTLKRVSCSSSPPSPDSRAAKPALLPVHTALISPRLGAQLTSQRHLFVLFS</sequence>
<proteinExistence type="predicted"/>
<evidence type="ECO:0000313" key="2">
    <source>
        <dbReference type="Proteomes" id="UP001346869"/>
    </source>
</evidence>
<reference evidence="1 2" key="2">
    <citation type="journal article" date="2023" name="Mol. Biol. Evol.">
        <title>Genomics of Secondarily Temperate Adaptation in the Only Non-Antarctic Icefish.</title>
        <authorList>
            <person name="Rivera-Colon A.G."/>
            <person name="Rayamajhi N."/>
            <person name="Minhas B.F."/>
            <person name="Madrigal G."/>
            <person name="Bilyk K.T."/>
            <person name="Yoon V."/>
            <person name="Hune M."/>
            <person name="Gregory S."/>
            <person name="Cheng C.H.C."/>
            <person name="Catchen J.M."/>
        </authorList>
    </citation>
    <scope>NUCLEOTIDE SEQUENCE [LARGE SCALE GENOMIC DNA]</scope>
    <source>
        <strain evidence="1">JMC-PN-2008</strain>
    </source>
</reference>
<dbReference type="Proteomes" id="UP001346869">
    <property type="component" value="Unassembled WGS sequence"/>
</dbReference>
<name>A0AAN7XRR8_ELEMC</name>
<accession>A0AAN7XRR8</accession>
<evidence type="ECO:0000313" key="1">
    <source>
        <dbReference type="EMBL" id="KAK5865575.1"/>
    </source>
</evidence>
<comment type="caution">
    <text evidence="1">The sequence shown here is derived from an EMBL/GenBank/DDBJ whole genome shotgun (WGS) entry which is preliminary data.</text>
</comment>
<dbReference type="AlphaFoldDB" id="A0AAN7XRR8"/>